<dbReference type="InterPro" id="IPR023582">
    <property type="entry name" value="Impact"/>
</dbReference>
<dbReference type="InterPro" id="IPR001498">
    <property type="entry name" value="Impact_N"/>
</dbReference>
<organism evidence="4 5">
    <name type="scientific">Lacticaseibacillus baoqingensis</name>
    <dbReference type="NCBI Taxonomy" id="2486013"/>
    <lineage>
        <taxon>Bacteria</taxon>
        <taxon>Bacillati</taxon>
        <taxon>Bacillota</taxon>
        <taxon>Bacilli</taxon>
        <taxon>Lactobacillales</taxon>
        <taxon>Lactobacillaceae</taxon>
        <taxon>Lacticaseibacillus</taxon>
    </lineage>
</organism>
<comment type="similarity">
    <text evidence="1">Belongs to the IMPACT family.</text>
</comment>
<dbReference type="Proteomes" id="UP001597252">
    <property type="component" value="Unassembled WGS sequence"/>
</dbReference>
<evidence type="ECO:0000259" key="2">
    <source>
        <dbReference type="Pfam" id="PF01205"/>
    </source>
</evidence>
<feature type="domain" description="Impact N-terminal" evidence="2">
    <location>
        <begin position="17"/>
        <end position="122"/>
    </location>
</feature>
<dbReference type="NCBIfam" id="TIGR00257">
    <property type="entry name" value="IMPACT_YIGZ"/>
    <property type="match status" value="1"/>
</dbReference>
<protein>
    <submittedName>
        <fullName evidence="4">YigZ family protein</fullName>
    </submittedName>
</protein>
<dbReference type="PANTHER" id="PTHR16301:SF20">
    <property type="entry name" value="IMPACT FAMILY MEMBER YIGZ"/>
    <property type="match status" value="1"/>
</dbReference>
<feature type="domain" description="UPF0029" evidence="3">
    <location>
        <begin position="138"/>
        <end position="193"/>
    </location>
</feature>
<evidence type="ECO:0000259" key="3">
    <source>
        <dbReference type="Pfam" id="PF09186"/>
    </source>
</evidence>
<evidence type="ECO:0000256" key="1">
    <source>
        <dbReference type="ARBA" id="ARBA00007665"/>
    </source>
</evidence>
<dbReference type="Gene3D" id="3.30.70.240">
    <property type="match status" value="1"/>
</dbReference>
<dbReference type="Pfam" id="PF01205">
    <property type="entry name" value="Impact_N"/>
    <property type="match status" value="1"/>
</dbReference>
<comment type="caution">
    <text evidence="4">The sequence shown here is derived from an EMBL/GenBank/DDBJ whole genome shotgun (WGS) entry which is preliminary data.</text>
</comment>
<dbReference type="Pfam" id="PF09186">
    <property type="entry name" value="DUF1949"/>
    <property type="match status" value="1"/>
</dbReference>
<dbReference type="InterPro" id="IPR015269">
    <property type="entry name" value="UPF0029_Impact_C"/>
</dbReference>
<sequence>MTYHTIAADGEHELIIKKSRFITRIARIHTEADAQNIIQAVRKTHYKANHNVPAYLLGDDDHIQRANDDGEPSGTAGVPMLQTLQQMGLHDVLAITTRYFGGTKLGAGGLIRAYSNSVQEAVHSVGIVARQWQKAVTIQITYAQLGAVQNYLQAQHQPVQHIDYAVDVTLHLNVNETQVAPLQAALTDLLSGQLTFKLGERLFVEVPVPI</sequence>
<dbReference type="SUPFAM" id="SSF54211">
    <property type="entry name" value="Ribosomal protein S5 domain 2-like"/>
    <property type="match status" value="1"/>
</dbReference>
<reference evidence="5" key="1">
    <citation type="journal article" date="2019" name="Int. J. Syst. Evol. Microbiol.">
        <title>The Global Catalogue of Microorganisms (GCM) 10K type strain sequencing project: providing services to taxonomists for standard genome sequencing and annotation.</title>
        <authorList>
            <consortium name="The Broad Institute Genomics Platform"/>
            <consortium name="The Broad Institute Genome Sequencing Center for Infectious Disease"/>
            <person name="Wu L."/>
            <person name="Ma J."/>
        </authorList>
    </citation>
    <scope>NUCLEOTIDE SEQUENCE [LARGE SCALE GENOMIC DNA]</scope>
    <source>
        <strain evidence="5">CCM 8903</strain>
    </source>
</reference>
<dbReference type="SUPFAM" id="SSF54980">
    <property type="entry name" value="EF-G C-terminal domain-like"/>
    <property type="match status" value="1"/>
</dbReference>
<accession>A0ABW4E4D5</accession>
<dbReference type="Gene3D" id="3.30.230.30">
    <property type="entry name" value="Impact, N-terminal domain"/>
    <property type="match status" value="1"/>
</dbReference>
<dbReference type="RefSeq" id="WP_125749567.1">
    <property type="nucleotide sequence ID" value="NZ_JBHTON010000004.1"/>
</dbReference>
<dbReference type="InterPro" id="IPR036956">
    <property type="entry name" value="Impact_N_sf"/>
</dbReference>
<evidence type="ECO:0000313" key="5">
    <source>
        <dbReference type="Proteomes" id="UP001597252"/>
    </source>
</evidence>
<dbReference type="PANTHER" id="PTHR16301">
    <property type="entry name" value="IMPACT-RELATED"/>
    <property type="match status" value="1"/>
</dbReference>
<dbReference type="InterPro" id="IPR020568">
    <property type="entry name" value="Ribosomal_Su5_D2-typ_SF"/>
</dbReference>
<dbReference type="InterPro" id="IPR015796">
    <property type="entry name" value="Impact_YigZ-like"/>
</dbReference>
<proteinExistence type="inferred from homology"/>
<name>A0ABW4E4D5_9LACO</name>
<dbReference type="InterPro" id="IPR035647">
    <property type="entry name" value="EFG_III/V"/>
</dbReference>
<keyword evidence="5" id="KW-1185">Reference proteome</keyword>
<gene>
    <name evidence="4" type="ORF">ACFQ5J_01825</name>
</gene>
<evidence type="ECO:0000313" key="4">
    <source>
        <dbReference type="EMBL" id="MFD1483988.1"/>
    </source>
</evidence>
<dbReference type="EMBL" id="JBHTON010000004">
    <property type="protein sequence ID" value="MFD1483988.1"/>
    <property type="molecule type" value="Genomic_DNA"/>
</dbReference>